<sequence>MSTDEGTSYVVDDSRSDDESDVNPPREPDPDGAEVVLFSEPEPVPIEPEDVEGGLDEEEEDPRFRAYSSLVYIHNVDLSADDVLEFLDLPHRRRDRTNS</sequence>
<comment type="caution">
    <text evidence="2">The sequence shown here is derived from an EMBL/GenBank/DDBJ whole genome shotgun (WGS) entry which is preliminary data.</text>
</comment>
<keyword evidence="3" id="KW-1185">Reference proteome</keyword>
<evidence type="ECO:0000256" key="1">
    <source>
        <dbReference type="SAM" id="MobiDB-lite"/>
    </source>
</evidence>
<gene>
    <name evidence="2" type="ORF">J1N35_010463</name>
</gene>
<accession>A0A9D4ACM1</accession>
<evidence type="ECO:0000313" key="3">
    <source>
        <dbReference type="Proteomes" id="UP000828251"/>
    </source>
</evidence>
<organism evidence="2 3">
    <name type="scientific">Gossypium stocksii</name>
    <dbReference type="NCBI Taxonomy" id="47602"/>
    <lineage>
        <taxon>Eukaryota</taxon>
        <taxon>Viridiplantae</taxon>
        <taxon>Streptophyta</taxon>
        <taxon>Embryophyta</taxon>
        <taxon>Tracheophyta</taxon>
        <taxon>Spermatophyta</taxon>
        <taxon>Magnoliopsida</taxon>
        <taxon>eudicotyledons</taxon>
        <taxon>Gunneridae</taxon>
        <taxon>Pentapetalae</taxon>
        <taxon>rosids</taxon>
        <taxon>malvids</taxon>
        <taxon>Malvales</taxon>
        <taxon>Malvaceae</taxon>
        <taxon>Malvoideae</taxon>
        <taxon>Gossypium</taxon>
    </lineage>
</organism>
<feature type="region of interest" description="Disordered" evidence="1">
    <location>
        <begin position="1"/>
        <end position="62"/>
    </location>
</feature>
<dbReference type="Proteomes" id="UP000828251">
    <property type="component" value="Unassembled WGS sequence"/>
</dbReference>
<dbReference type="EMBL" id="JAIQCV010000004">
    <property type="protein sequence ID" value="KAH1106695.1"/>
    <property type="molecule type" value="Genomic_DNA"/>
</dbReference>
<feature type="compositionally biased region" description="Acidic residues" evidence="1">
    <location>
        <begin position="47"/>
        <end position="61"/>
    </location>
</feature>
<reference evidence="2 3" key="1">
    <citation type="journal article" date="2021" name="Plant Biotechnol. J.">
        <title>Multi-omics assisted identification of the key and species-specific regulatory components of drought-tolerant mechanisms in Gossypium stocksii.</title>
        <authorList>
            <person name="Yu D."/>
            <person name="Ke L."/>
            <person name="Zhang D."/>
            <person name="Wu Y."/>
            <person name="Sun Y."/>
            <person name="Mei J."/>
            <person name="Sun J."/>
            <person name="Sun Y."/>
        </authorList>
    </citation>
    <scope>NUCLEOTIDE SEQUENCE [LARGE SCALE GENOMIC DNA]</scope>
    <source>
        <strain evidence="3">cv. E1</strain>
        <tissue evidence="2">Leaf</tissue>
    </source>
</reference>
<evidence type="ECO:0000313" key="2">
    <source>
        <dbReference type="EMBL" id="KAH1106695.1"/>
    </source>
</evidence>
<proteinExistence type="predicted"/>
<name>A0A9D4ACM1_9ROSI</name>
<dbReference type="AlphaFoldDB" id="A0A9D4ACM1"/>
<protein>
    <submittedName>
        <fullName evidence="2">Uncharacterized protein</fullName>
    </submittedName>
</protein>